<reference evidence="3" key="1">
    <citation type="journal article" date="2014" name="Nucleic Acids Res.">
        <title>The evolutionary dynamics of variant antigen genes in Babesia reveal a history of genomic innovation underlying host-parasite interaction.</title>
        <authorList>
            <person name="Jackson A.P."/>
            <person name="Otto T.D."/>
            <person name="Darby A."/>
            <person name="Ramaprasad A."/>
            <person name="Xia D."/>
            <person name="Echaide I.E."/>
            <person name="Farber M."/>
            <person name="Gahlot S."/>
            <person name="Gamble J."/>
            <person name="Gupta D."/>
            <person name="Gupta Y."/>
            <person name="Jackson L."/>
            <person name="Malandrin L."/>
            <person name="Malas T.B."/>
            <person name="Moussa E."/>
            <person name="Nair M."/>
            <person name="Reid A.J."/>
            <person name="Sanders M."/>
            <person name="Sharma J."/>
            <person name="Tracey A."/>
            <person name="Quail M.A."/>
            <person name="Weir W."/>
            <person name="Wastling J.M."/>
            <person name="Hall N."/>
            <person name="Willadsen P."/>
            <person name="Lingelbach K."/>
            <person name="Shiels B."/>
            <person name="Tait A."/>
            <person name="Berriman M."/>
            <person name="Allred D.R."/>
            <person name="Pain A."/>
        </authorList>
    </citation>
    <scope>NUCLEOTIDE SEQUENCE [LARGE SCALE GENOMIC DNA]</scope>
    <source>
        <strain evidence="3">Bond</strain>
    </source>
</reference>
<feature type="transmembrane region" description="Helical" evidence="1">
    <location>
        <begin position="1651"/>
        <end position="1671"/>
    </location>
</feature>
<dbReference type="OrthoDB" id="10254720at2759"/>
<keyword evidence="1" id="KW-1133">Transmembrane helix</keyword>
<protein>
    <recommendedName>
        <fullName evidence="4">C3H1-type domain-containing protein</fullName>
    </recommendedName>
</protein>
<dbReference type="RefSeq" id="XP_012769541.1">
    <property type="nucleotide sequence ID" value="XM_012914087.1"/>
</dbReference>
<evidence type="ECO:0008006" key="4">
    <source>
        <dbReference type="Google" id="ProtNLM"/>
    </source>
</evidence>
<proteinExistence type="predicted"/>
<dbReference type="EMBL" id="LK391709">
    <property type="protein sequence ID" value="CDR97355.1"/>
    <property type="molecule type" value="Genomic_DNA"/>
</dbReference>
<dbReference type="PANTHER" id="PTHR18976">
    <property type="entry name" value="APOLIPOPROTEIN"/>
    <property type="match status" value="1"/>
</dbReference>
<dbReference type="GeneID" id="24565896"/>
<keyword evidence="1" id="KW-0472">Membrane</keyword>
<evidence type="ECO:0000256" key="1">
    <source>
        <dbReference type="SAM" id="Phobius"/>
    </source>
</evidence>
<dbReference type="InterPro" id="IPR050163">
    <property type="entry name" value="Apolipoprotein_A1/A4/E"/>
</dbReference>
<sequence>MAPQFKKLTDCPENLRESIDWLIQVKSGGGLDDLCNALKILIRDAIESAKASLKGTDEDGFTSCKKCSKKISPKLLDPADSCVCPEHKQVEDLEKQLKEFIGQQEGDYNINEILENLCTCLETFLGFNSESKGYDGEGIVYSDLDRLCDAVMAFLYGVLSNIQSHLGQHNGQITDAITLLKQNKHLGKNGFNDAIEKVVAGVRGYNEKVKRSNGNVRSITSKLLQYVTHGGDFNRDFNGIRVDDVAGSPEVKDAQVTKVEKLVKECRQNAREFGKNIRRADKDVADLNPQLRQNIERVKINIAHESKKLEDIHAKQQRGLEATEKIIKETLHGLNCNVNEKIKIDVEKLVADLKEKISVILKNLESINEKLKECINDLTDWITKADSVVEESYKLVQEILNALKDDNSNTNPYKIQDVAEKLKVEAGVLHGQFDMAKSEYEKLFNLIKGKDGDGEDEDCVIKKLNEVHMNVEKLVPERDLISFNTLDGDWGLKNQINPLIQKIKDNVKEYLESLRAALKEGIAVIGRQYGSGGAVIPGSNPAVEALVSKMGQSTELKPLGGRLETVRDDKSGQGFALEKALKHLHDAKEELTPSTNLLEHMYENLKSSLQDKAVAVDSELCNLIYGACINGISELQEAVTAIVNEKLEPLKDEVSKFIKQAEESKQGVIDYAQNVTKHLRALSDDIMKALTTDDEKEVNDRLRGRLNDLKQKISKDKPNITDSLQDLQRRLDKLHGDVKAGPITKLKHLLNTYADHVRDKYVKQTQEQVNQQVKRAVYTITQQARKQYVSFVSDMLTLFSTKVAEELTGLPQEMDHELVIGFHGFMHRFEYTFNPNFSGYAANPPETLHDLSSKFSHSINYFVQELKTQTNLDADVARLSSPFSAVSRLFNDLNTSHHFDHTFSQNISDLISKLEHCAPKQFGDPSNAMLDVLKFGLHGLARELSKAYVSVYDGAHPINQWVDEKRVLTTEGKHGAKVCITILEMLFKDLNDLRNKCKEGSECKYKTICARNGTVENPLGAFLGRCGYIVSEEDKQNGELRYKNDFTGQHIRKDLLTKIHGIGDAQYKLVSDDDEKEEIKVDGEERVITANPPDHGVLRTLLGYLHDYYRVCHYASSGSKKSPRNIYDMLIWLSGLPHNPVYHELTFSSFDELFDKSEEKNVNVDGTVLSLAYIDDVSFVAYPETMKVSQLTSALGDVCSKSHSVLTAIVGHGHSDGVYACDYNTNESKLQYPSSASACFDMLVDILYRVYHQLNFLYNQCCDTTDVSGWRNCWYGNAIGGSSWKCNKLQCPDQLGNPTCNPTCRQHPNCGIKSPLQSFLEDGLPGFLPHQFEKPGCKLECTVSNHRGLPCKTPMGFSDIATTASHRQSGRYLCTVLADFCGGKDSCLTEICSSLICLLNRPPQTLDEMFAFYYHLLNEWNSKSGAHEAAKKHKKYAFEVAVKKASFGFYDHLDNTTIFKSINHEAHTKGDLFSLVCSNMADVKCGKYIKPLSHNIWTVFSQKHASRYLSWVVYLTETFHNLLDRLLNECIATCGEGNKCYVKCCAATCPVKSAYASKTPIIGLIDKHHTQDCKSITHCPSTRPTLSKYGLVFRSPYDLSGINNVESKRTCRDFCYALETVLNKEVHLERALAKFVFETIPEFLFRIREPFIWTVVALWSMSLLYLFYVSIGRLDTLHIRSHLRSLSSHKIAAQSLLAAARVGKLSKISYLQA</sequence>
<keyword evidence="1" id="KW-0812">Transmembrane</keyword>
<organism evidence="2 3">
    <name type="scientific">Babesia bigemina</name>
    <dbReference type="NCBI Taxonomy" id="5866"/>
    <lineage>
        <taxon>Eukaryota</taxon>
        <taxon>Sar</taxon>
        <taxon>Alveolata</taxon>
        <taxon>Apicomplexa</taxon>
        <taxon>Aconoidasida</taxon>
        <taxon>Piroplasmida</taxon>
        <taxon>Babesiidae</taxon>
        <taxon>Babesia</taxon>
    </lineage>
</organism>
<dbReference type="PANTHER" id="PTHR18976:SF34">
    <property type="entry name" value="LIPID-BINDING PROTEIN"/>
    <property type="match status" value="1"/>
</dbReference>
<gene>
    <name evidence="2" type="ORF">BBBOND_0312580</name>
</gene>
<evidence type="ECO:0000313" key="2">
    <source>
        <dbReference type="EMBL" id="CDR97355.1"/>
    </source>
</evidence>
<evidence type="ECO:0000313" key="3">
    <source>
        <dbReference type="Proteomes" id="UP000033188"/>
    </source>
</evidence>
<name>A0A061DEI8_BABBI</name>
<dbReference type="KEGG" id="bbig:BBBOND_0312580"/>
<dbReference type="VEuPathDB" id="PiroplasmaDB:BBBOND_0312580"/>
<keyword evidence="3" id="KW-1185">Reference proteome</keyword>
<dbReference type="Proteomes" id="UP000033188">
    <property type="component" value="Chromosome 3"/>
</dbReference>
<accession>A0A061DEI8</accession>